<dbReference type="InterPro" id="IPR052399">
    <property type="entry name" value="Phage_Baseplate_Assmbl_Protein"/>
</dbReference>
<keyword evidence="6" id="KW-1185">Reference proteome</keyword>
<dbReference type="Pfam" id="PF04865">
    <property type="entry name" value="Baseplate_J"/>
    <property type="match status" value="1"/>
</dbReference>
<dbReference type="Pfam" id="PF26079">
    <property type="entry name" value="Baseplate_J_C"/>
    <property type="match status" value="1"/>
</dbReference>
<evidence type="ECO:0000313" key="6">
    <source>
        <dbReference type="Proteomes" id="UP000308889"/>
    </source>
</evidence>
<dbReference type="Pfam" id="PF26078">
    <property type="entry name" value="Baseplate_J_M"/>
    <property type="match status" value="1"/>
</dbReference>
<name>A0ABX5VHK4_9BURK</name>
<dbReference type="RefSeq" id="WP_139688999.1">
    <property type="nucleotide sequence ID" value="NZ_CP040882.1"/>
</dbReference>
<sequence length="341" mass="36223">MSFERPTLAEIIRRVQADAESRIGKKVMRWSLASVMTRVISGVSHGLHGYIAFVLRQCFTSTAEGNYLERRASEYGIYRLQASKAVGTVTFTGTGVVPAGTQLQNERGAVYVTTDESKDGAAPLEAADAGASGNSEAGMQLTLVSPVVGVMSSAVAGELTGGADAEGDESLRERLLARQKNPPKAGTKADYVAWARQVPGVTRAWCYPQELGMGHVTVRFMTDGMTSNGIPNETMIRRVTDEIEANMPVTAMLHVVAPIPKPLNLTLDILPETEAIKAKIESAIESVVLAEATPGGSILLTSLDRAISGVGEVTSYRIQSPTDDVAASVGEIFVPGTITWV</sequence>
<feature type="domain" description="Baseplate J-like central" evidence="3">
    <location>
        <begin position="183"/>
        <end position="257"/>
    </location>
</feature>
<evidence type="ECO:0000259" key="4">
    <source>
        <dbReference type="Pfam" id="PF26079"/>
    </source>
</evidence>
<dbReference type="InterPro" id="IPR058530">
    <property type="entry name" value="Baseplate_J-like_C"/>
</dbReference>
<dbReference type="Proteomes" id="UP000308889">
    <property type="component" value="Chromosome"/>
</dbReference>
<feature type="domain" description="Baseplate J-like C-terminal" evidence="4">
    <location>
        <begin position="264"/>
        <end position="340"/>
    </location>
</feature>
<dbReference type="PANTHER" id="PTHR37829">
    <property type="entry name" value="PHAGE-LIKE ELEMENT PBSX PROTEIN XKDT"/>
    <property type="match status" value="1"/>
</dbReference>
<evidence type="ECO:0000259" key="2">
    <source>
        <dbReference type="Pfam" id="PF04865"/>
    </source>
</evidence>
<organism evidence="5 6">
    <name type="scientific">Sutterella faecalis</name>
    <dbReference type="NCBI Taxonomy" id="2584944"/>
    <lineage>
        <taxon>Bacteria</taxon>
        <taxon>Pseudomonadati</taxon>
        <taxon>Pseudomonadota</taxon>
        <taxon>Betaproteobacteria</taxon>
        <taxon>Burkholderiales</taxon>
        <taxon>Sutterellaceae</taxon>
        <taxon>Sutterella</taxon>
    </lineage>
</organism>
<dbReference type="InterPro" id="IPR006949">
    <property type="entry name" value="Barrel_Baseplate_J-like"/>
</dbReference>
<accession>A0ABX5VHK4</accession>
<evidence type="ECO:0000256" key="1">
    <source>
        <dbReference type="ARBA" id="ARBA00038087"/>
    </source>
</evidence>
<dbReference type="EMBL" id="CP040882">
    <property type="protein sequence ID" value="QDA55591.1"/>
    <property type="molecule type" value="Genomic_DNA"/>
</dbReference>
<evidence type="ECO:0000259" key="3">
    <source>
        <dbReference type="Pfam" id="PF26078"/>
    </source>
</evidence>
<comment type="similarity">
    <text evidence="1">Belongs to the Mu gp47/PBSX XkdT family.</text>
</comment>
<dbReference type="InterPro" id="IPR058531">
    <property type="entry name" value="Baseplate_J_M"/>
</dbReference>
<evidence type="ECO:0000313" key="5">
    <source>
        <dbReference type="EMBL" id="QDA55591.1"/>
    </source>
</evidence>
<protein>
    <submittedName>
        <fullName evidence="5">Baseplate J/gp47 family protein</fullName>
    </submittedName>
</protein>
<gene>
    <name evidence="5" type="ORF">FG381_11975</name>
</gene>
<proteinExistence type="inferred from homology"/>
<dbReference type="PANTHER" id="PTHR37829:SF3">
    <property type="entry name" value="PROTEIN JAYE-RELATED"/>
    <property type="match status" value="1"/>
</dbReference>
<feature type="domain" description="Baseplate protein J-like barrel" evidence="2">
    <location>
        <begin position="88"/>
        <end position="162"/>
    </location>
</feature>
<reference evidence="6" key="1">
    <citation type="submission" date="2019-06" db="EMBL/GenBank/DDBJ databases">
        <authorList>
            <person name="Oh B.S."/>
        </authorList>
    </citation>
    <scope>NUCLEOTIDE SEQUENCE [LARGE SCALE GENOMIC DNA]</scope>
    <source>
        <strain evidence="6">KGMB03119</strain>
    </source>
</reference>